<organism evidence="3 4">
    <name type="scientific">Cladorrhinum samala</name>
    <dbReference type="NCBI Taxonomy" id="585594"/>
    <lineage>
        <taxon>Eukaryota</taxon>
        <taxon>Fungi</taxon>
        <taxon>Dikarya</taxon>
        <taxon>Ascomycota</taxon>
        <taxon>Pezizomycotina</taxon>
        <taxon>Sordariomycetes</taxon>
        <taxon>Sordariomycetidae</taxon>
        <taxon>Sordariales</taxon>
        <taxon>Podosporaceae</taxon>
        <taxon>Cladorrhinum</taxon>
    </lineage>
</organism>
<feature type="signal peptide" evidence="2">
    <location>
        <begin position="1"/>
        <end position="20"/>
    </location>
</feature>
<feature type="transmembrane region" description="Helical" evidence="1">
    <location>
        <begin position="59"/>
        <end position="77"/>
    </location>
</feature>
<evidence type="ECO:0000256" key="1">
    <source>
        <dbReference type="SAM" id="Phobius"/>
    </source>
</evidence>
<keyword evidence="2" id="KW-0732">Signal</keyword>
<protein>
    <submittedName>
        <fullName evidence="3">Uncharacterized protein</fullName>
    </submittedName>
</protein>
<keyword evidence="1" id="KW-0472">Membrane</keyword>
<dbReference type="AlphaFoldDB" id="A0AAV9HKI8"/>
<keyword evidence="1" id="KW-0812">Transmembrane</keyword>
<keyword evidence="1" id="KW-1133">Transmembrane helix</keyword>
<accession>A0AAV9HKI8</accession>
<feature type="transmembrane region" description="Helical" evidence="1">
    <location>
        <begin position="98"/>
        <end position="114"/>
    </location>
</feature>
<evidence type="ECO:0000313" key="3">
    <source>
        <dbReference type="EMBL" id="KAK4460396.1"/>
    </source>
</evidence>
<reference evidence="3" key="1">
    <citation type="journal article" date="2023" name="Mol. Phylogenet. Evol.">
        <title>Genome-scale phylogeny and comparative genomics of the fungal order Sordariales.</title>
        <authorList>
            <person name="Hensen N."/>
            <person name="Bonometti L."/>
            <person name="Westerberg I."/>
            <person name="Brannstrom I.O."/>
            <person name="Guillou S."/>
            <person name="Cros-Aarteil S."/>
            <person name="Calhoun S."/>
            <person name="Haridas S."/>
            <person name="Kuo A."/>
            <person name="Mondo S."/>
            <person name="Pangilinan J."/>
            <person name="Riley R."/>
            <person name="LaButti K."/>
            <person name="Andreopoulos B."/>
            <person name="Lipzen A."/>
            <person name="Chen C."/>
            <person name="Yan M."/>
            <person name="Daum C."/>
            <person name="Ng V."/>
            <person name="Clum A."/>
            <person name="Steindorff A."/>
            <person name="Ohm R.A."/>
            <person name="Martin F."/>
            <person name="Silar P."/>
            <person name="Natvig D.O."/>
            <person name="Lalanne C."/>
            <person name="Gautier V."/>
            <person name="Ament-Velasquez S.L."/>
            <person name="Kruys A."/>
            <person name="Hutchinson M.I."/>
            <person name="Powell A.J."/>
            <person name="Barry K."/>
            <person name="Miller A.N."/>
            <person name="Grigoriev I.V."/>
            <person name="Debuchy R."/>
            <person name="Gladieux P."/>
            <person name="Hiltunen Thoren M."/>
            <person name="Johannesson H."/>
        </authorList>
    </citation>
    <scope>NUCLEOTIDE SEQUENCE</scope>
    <source>
        <strain evidence="3">PSN324</strain>
    </source>
</reference>
<evidence type="ECO:0000313" key="4">
    <source>
        <dbReference type="Proteomes" id="UP001321749"/>
    </source>
</evidence>
<proteinExistence type="predicted"/>
<dbReference type="PANTHER" id="PTHR35043">
    <property type="entry name" value="TRANSCRIPTION FACTOR DOMAIN-CONTAINING PROTEIN"/>
    <property type="match status" value="1"/>
</dbReference>
<feature type="transmembrane region" description="Helical" evidence="1">
    <location>
        <begin position="218"/>
        <end position="243"/>
    </location>
</feature>
<keyword evidence="4" id="KW-1185">Reference proteome</keyword>
<feature type="chain" id="PRO_5043440598" evidence="2">
    <location>
        <begin position="21"/>
        <end position="254"/>
    </location>
</feature>
<sequence length="254" mass="28594">MATVYAVLAAIAVFPHIVHSAEPARVTYDRLDGIQHNTTALHDIRAPAWVNNAELRGTASILFSCILTLFACIYKALHLNIPNEGAGFFWQLIGKVKWMLIALFAPEMTVWVALDQFLTAWELSRYLTAKDEQRSPTCAFDLKYGFFVVMGGLQMPKEAGKSRILSASGTMWLADHGELLHISRSQILDRSKADTVQKALVMFQVGWMALQCIARKAYGLPLCLLEVHTMVHVVCAILMYALWWEVSRHKQMNN</sequence>
<gene>
    <name evidence="3" type="ORF">QBC42DRAFT_229635</name>
</gene>
<dbReference type="Proteomes" id="UP001321749">
    <property type="component" value="Unassembled WGS sequence"/>
</dbReference>
<comment type="caution">
    <text evidence="3">The sequence shown here is derived from an EMBL/GenBank/DDBJ whole genome shotgun (WGS) entry which is preliminary data.</text>
</comment>
<name>A0AAV9HKI8_9PEZI</name>
<evidence type="ECO:0000256" key="2">
    <source>
        <dbReference type="SAM" id="SignalP"/>
    </source>
</evidence>
<reference evidence="3" key="2">
    <citation type="submission" date="2023-06" db="EMBL/GenBank/DDBJ databases">
        <authorList>
            <consortium name="Lawrence Berkeley National Laboratory"/>
            <person name="Mondo S.J."/>
            <person name="Hensen N."/>
            <person name="Bonometti L."/>
            <person name="Westerberg I."/>
            <person name="Brannstrom I.O."/>
            <person name="Guillou S."/>
            <person name="Cros-Aarteil S."/>
            <person name="Calhoun S."/>
            <person name="Haridas S."/>
            <person name="Kuo A."/>
            <person name="Pangilinan J."/>
            <person name="Riley R."/>
            <person name="Labutti K."/>
            <person name="Andreopoulos B."/>
            <person name="Lipzen A."/>
            <person name="Chen C."/>
            <person name="Yanf M."/>
            <person name="Daum C."/>
            <person name="Ng V."/>
            <person name="Clum A."/>
            <person name="Steindorff A."/>
            <person name="Ohm R."/>
            <person name="Martin F."/>
            <person name="Silar P."/>
            <person name="Natvig D."/>
            <person name="Lalanne C."/>
            <person name="Gautier V."/>
            <person name="Ament-Velasquez S.L."/>
            <person name="Kruys A."/>
            <person name="Hutchinson M.I."/>
            <person name="Powell A.J."/>
            <person name="Barry K."/>
            <person name="Miller A.N."/>
            <person name="Grigoriev I.V."/>
            <person name="Debuchy R."/>
            <person name="Gladieux P."/>
            <person name="Thoren M.H."/>
            <person name="Johannesson H."/>
        </authorList>
    </citation>
    <scope>NUCLEOTIDE SEQUENCE</scope>
    <source>
        <strain evidence="3">PSN324</strain>
    </source>
</reference>
<dbReference type="PANTHER" id="PTHR35043:SF7">
    <property type="entry name" value="TRANSCRIPTION FACTOR DOMAIN-CONTAINING PROTEIN"/>
    <property type="match status" value="1"/>
</dbReference>
<dbReference type="EMBL" id="MU865013">
    <property type="protein sequence ID" value="KAK4460396.1"/>
    <property type="molecule type" value="Genomic_DNA"/>
</dbReference>